<evidence type="ECO:0000313" key="2">
    <source>
        <dbReference type="EMBL" id="PWK31668.1"/>
    </source>
</evidence>
<dbReference type="RefSeq" id="WP_109602070.1">
    <property type="nucleotide sequence ID" value="NZ_BONA01000088.1"/>
</dbReference>
<protein>
    <submittedName>
        <fullName evidence="2">Uncharacterized protein</fullName>
    </submittedName>
</protein>
<feature type="region of interest" description="Disordered" evidence="1">
    <location>
        <begin position="161"/>
        <end position="245"/>
    </location>
</feature>
<accession>A0A316EJ24</accession>
<sequence length="245" mass="25102">MSDLNTGTYASVPSTSGGASKTKQVAEQGKQAVADVKETAAQQAQRVGAEAKTQARNVAGEVRDKLGEQARTQSDRLVGSIRQTADHLDEMRGDRGDTPAAMVVSRVADGGRQLADYLDRNGPDGVLAEVQDFARRRPGAFLATALAAGFVVGRLGKSVAKADPTAGTTTPSGNGYTPATTPDPVYTPATGARPGYPATANTSFTGTEAAEPNGGYPGTEYAATGTGIPVVAEPERTVPGQGLRP</sequence>
<comment type="caution">
    <text evidence="2">The sequence shown here is derived from an EMBL/GenBank/DDBJ whole genome shotgun (WGS) entry which is preliminary data.</text>
</comment>
<organism evidence="2 3">
    <name type="scientific">Actinoplanes xinjiangensis</name>
    <dbReference type="NCBI Taxonomy" id="512350"/>
    <lineage>
        <taxon>Bacteria</taxon>
        <taxon>Bacillati</taxon>
        <taxon>Actinomycetota</taxon>
        <taxon>Actinomycetes</taxon>
        <taxon>Micromonosporales</taxon>
        <taxon>Micromonosporaceae</taxon>
        <taxon>Actinoplanes</taxon>
    </lineage>
</organism>
<name>A0A316EJ24_9ACTN</name>
<dbReference type="Proteomes" id="UP000245697">
    <property type="component" value="Unassembled WGS sequence"/>
</dbReference>
<evidence type="ECO:0000256" key="1">
    <source>
        <dbReference type="SAM" id="MobiDB-lite"/>
    </source>
</evidence>
<evidence type="ECO:0000313" key="3">
    <source>
        <dbReference type="Proteomes" id="UP000245697"/>
    </source>
</evidence>
<feature type="region of interest" description="Disordered" evidence="1">
    <location>
        <begin position="1"/>
        <end position="73"/>
    </location>
</feature>
<dbReference type="EMBL" id="QGGR01000032">
    <property type="protein sequence ID" value="PWK31668.1"/>
    <property type="molecule type" value="Genomic_DNA"/>
</dbReference>
<reference evidence="2 3" key="1">
    <citation type="submission" date="2018-05" db="EMBL/GenBank/DDBJ databases">
        <title>Genomic Encyclopedia of Archaeal and Bacterial Type Strains, Phase II (KMG-II): from individual species to whole genera.</title>
        <authorList>
            <person name="Goeker M."/>
        </authorList>
    </citation>
    <scope>NUCLEOTIDE SEQUENCE [LARGE SCALE GENOMIC DNA]</scope>
    <source>
        <strain evidence="2 3">DSM 45184</strain>
    </source>
</reference>
<dbReference type="AlphaFoldDB" id="A0A316EJ24"/>
<feature type="compositionally biased region" description="Polar residues" evidence="1">
    <location>
        <begin position="166"/>
        <end position="180"/>
    </location>
</feature>
<feature type="compositionally biased region" description="Polar residues" evidence="1">
    <location>
        <begin position="1"/>
        <end position="25"/>
    </location>
</feature>
<gene>
    <name evidence="2" type="ORF">BC793_13217</name>
</gene>
<keyword evidence="3" id="KW-1185">Reference proteome</keyword>
<dbReference type="OrthoDB" id="3543540at2"/>
<proteinExistence type="predicted"/>